<dbReference type="AlphaFoldDB" id="A0A4Z2H2D1"/>
<dbReference type="Proteomes" id="UP000314294">
    <property type="component" value="Unassembled WGS sequence"/>
</dbReference>
<sequence>MTQHPGGRGGGEPGCKSVMSSNVDKRDMRAQAGGRKPVGELSEDKIRHSAAQCVSRCVPCKC</sequence>
<evidence type="ECO:0000313" key="2">
    <source>
        <dbReference type="EMBL" id="TNN59731.1"/>
    </source>
</evidence>
<keyword evidence="3" id="KW-1185">Reference proteome</keyword>
<accession>A0A4Z2H2D1</accession>
<protein>
    <submittedName>
        <fullName evidence="2">Uncharacterized protein</fullName>
    </submittedName>
</protein>
<organism evidence="2 3">
    <name type="scientific">Liparis tanakae</name>
    <name type="common">Tanaka's snailfish</name>
    <dbReference type="NCBI Taxonomy" id="230148"/>
    <lineage>
        <taxon>Eukaryota</taxon>
        <taxon>Metazoa</taxon>
        <taxon>Chordata</taxon>
        <taxon>Craniata</taxon>
        <taxon>Vertebrata</taxon>
        <taxon>Euteleostomi</taxon>
        <taxon>Actinopterygii</taxon>
        <taxon>Neopterygii</taxon>
        <taxon>Teleostei</taxon>
        <taxon>Neoteleostei</taxon>
        <taxon>Acanthomorphata</taxon>
        <taxon>Eupercaria</taxon>
        <taxon>Perciformes</taxon>
        <taxon>Cottioidei</taxon>
        <taxon>Cottales</taxon>
        <taxon>Liparidae</taxon>
        <taxon>Liparis</taxon>
    </lineage>
</organism>
<feature type="region of interest" description="Disordered" evidence="1">
    <location>
        <begin position="1"/>
        <end position="45"/>
    </location>
</feature>
<evidence type="ECO:0000256" key="1">
    <source>
        <dbReference type="SAM" id="MobiDB-lite"/>
    </source>
</evidence>
<feature type="compositionally biased region" description="Gly residues" evidence="1">
    <location>
        <begin position="1"/>
        <end position="13"/>
    </location>
</feature>
<gene>
    <name evidence="2" type="ORF">EYF80_030102</name>
</gene>
<name>A0A4Z2H2D1_9TELE</name>
<proteinExistence type="predicted"/>
<comment type="caution">
    <text evidence="2">The sequence shown here is derived from an EMBL/GenBank/DDBJ whole genome shotgun (WGS) entry which is preliminary data.</text>
</comment>
<evidence type="ECO:0000313" key="3">
    <source>
        <dbReference type="Proteomes" id="UP000314294"/>
    </source>
</evidence>
<dbReference type="EMBL" id="SRLO01000350">
    <property type="protein sequence ID" value="TNN59731.1"/>
    <property type="molecule type" value="Genomic_DNA"/>
</dbReference>
<reference evidence="2 3" key="1">
    <citation type="submission" date="2019-03" db="EMBL/GenBank/DDBJ databases">
        <title>First draft genome of Liparis tanakae, snailfish: a comprehensive survey of snailfish specific genes.</title>
        <authorList>
            <person name="Kim W."/>
            <person name="Song I."/>
            <person name="Jeong J.-H."/>
            <person name="Kim D."/>
            <person name="Kim S."/>
            <person name="Ryu S."/>
            <person name="Song J.Y."/>
            <person name="Lee S.K."/>
        </authorList>
    </citation>
    <scope>NUCLEOTIDE SEQUENCE [LARGE SCALE GENOMIC DNA]</scope>
    <source>
        <tissue evidence="2">Muscle</tissue>
    </source>
</reference>